<protein>
    <submittedName>
        <fullName evidence="1">Uncharacterized protein</fullName>
    </submittedName>
</protein>
<reference evidence="1" key="1">
    <citation type="submission" date="2020-10" db="EMBL/GenBank/DDBJ databases">
        <title>Genomic Encyclopedia of Type Strains, Phase IV (KMG-IV): sequencing the most valuable type-strain genomes for metagenomic binning, comparative biology and taxonomic classification.</title>
        <authorList>
            <person name="Goeker M."/>
        </authorList>
    </citation>
    <scope>NUCLEOTIDE SEQUENCE</scope>
    <source>
        <strain evidence="1">DSM 13886</strain>
    </source>
</reference>
<gene>
    <name evidence="1" type="ORF">H4683_004084</name>
</gene>
<name>A0A927MLU7_9BACL</name>
<evidence type="ECO:0000313" key="1">
    <source>
        <dbReference type="EMBL" id="MBE1556958.1"/>
    </source>
</evidence>
<dbReference type="Proteomes" id="UP000658225">
    <property type="component" value="Unassembled WGS sequence"/>
</dbReference>
<accession>A0A927MLU7</accession>
<dbReference type="EMBL" id="JADBEL010000042">
    <property type="protein sequence ID" value="MBE1556958.1"/>
    <property type="molecule type" value="Genomic_DNA"/>
</dbReference>
<proteinExistence type="predicted"/>
<evidence type="ECO:0000313" key="2">
    <source>
        <dbReference type="Proteomes" id="UP000658225"/>
    </source>
</evidence>
<dbReference type="AlphaFoldDB" id="A0A927MLU7"/>
<dbReference type="RefSeq" id="WP_192600556.1">
    <property type="nucleotide sequence ID" value="NZ_JADBEL010000042.1"/>
</dbReference>
<sequence length="62" mass="7139">MKQFNIISKLLSTLISPEELMELVEKHQYEDLLDFLVAAALEKWAGFRDGICRVVAGQLFNR</sequence>
<comment type="caution">
    <text evidence="1">The sequence shown here is derived from an EMBL/GenBank/DDBJ whole genome shotgun (WGS) entry which is preliminary data.</text>
</comment>
<organism evidence="1 2">
    <name type="scientific">Sporosarcina limicola</name>
    <dbReference type="NCBI Taxonomy" id="34101"/>
    <lineage>
        <taxon>Bacteria</taxon>
        <taxon>Bacillati</taxon>
        <taxon>Bacillota</taxon>
        <taxon>Bacilli</taxon>
        <taxon>Bacillales</taxon>
        <taxon>Caryophanaceae</taxon>
        <taxon>Sporosarcina</taxon>
    </lineage>
</organism>
<keyword evidence="2" id="KW-1185">Reference proteome</keyword>